<accession>A0A248UD24</accession>
<keyword evidence="1" id="KW-0472">Membrane</keyword>
<proteinExistence type="predicted"/>
<dbReference type="AlphaFoldDB" id="A0A248UD24"/>
<name>A0A248UD24_9HYPH</name>
<gene>
    <name evidence="2" type="ORF">CES85_5011</name>
</gene>
<evidence type="ECO:0000313" key="2">
    <source>
        <dbReference type="EMBL" id="ASV84219.1"/>
    </source>
</evidence>
<feature type="transmembrane region" description="Helical" evidence="1">
    <location>
        <begin position="12"/>
        <end position="33"/>
    </location>
</feature>
<sequence length="39" mass="4376">MSSLFRYPKKPEYATIAGYFLSAASLAMIVYILGEGLFR</sequence>
<dbReference type="Proteomes" id="UP000215256">
    <property type="component" value="Chromosome 2"/>
</dbReference>
<dbReference type="EMBL" id="CP022603">
    <property type="protein sequence ID" value="ASV84219.1"/>
    <property type="molecule type" value="Genomic_DNA"/>
</dbReference>
<keyword evidence="1" id="KW-0812">Transmembrane</keyword>
<keyword evidence="1" id="KW-1133">Transmembrane helix</keyword>
<reference evidence="2 3" key="1">
    <citation type="submission" date="2017-07" db="EMBL/GenBank/DDBJ databases">
        <title>Phylogenetic study on the rhizospheric bacterium Ochrobactrum sp. A44.</title>
        <authorList>
            <person name="Krzyzanowska D.M."/>
            <person name="Ossowicki A."/>
            <person name="Rajewska M."/>
            <person name="Maciag T."/>
            <person name="Kaczynski Z."/>
            <person name="Czerwicka M."/>
            <person name="Jafra S."/>
        </authorList>
    </citation>
    <scope>NUCLEOTIDE SEQUENCE [LARGE SCALE GENOMIC DNA]</scope>
    <source>
        <strain evidence="2 3">A44</strain>
    </source>
</reference>
<organism evidence="2 3">
    <name type="scientific">Ochrobactrum quorumnocens</name>
    <dbReference type="NCBI Taxonomy" id="271865"/>
    <lineage>
        <taxon>Bacteria</taxon>
        <taxon>Pseudomonadati</taxon>
        <taxon>Pseudomonadota</taxon>
        <taxon>Alphaproteobacteria</taxon>
        <taxon>Hyphomicrobiales</taxon>
        <taxon>Brucellaceae</taxon>
        <taxon>Brucella/Ochrobactrum group</taxon>
        <taxon>Ochrobactrum</taxon>
    </lineage>
</organism>
<protein>
    <submittedName>
        <fullName evidence="2">Putative membrane protein</fullName>
    </submittedName>
</protein>
<evidence type="ECO:0000313" key="3">
    <source>
        <dbReference type="Proteomes" id="UP000215256"/>
    </source>
</evidence>
<evidence type="ECO:0000256" key="1">
    <source>
        <dbReference type="SAM" id="Phobius"/>
    </source>
</evidence>
<dbReference type="KEGG" id="och:CES85_5011"/>